<evidence type="ECO:0000313" key="3">
    <source>
        <dbReference type="Proteomes" id="UP000015106"/>
    </source>
</evidence>
<dbReference type="EnsemblPlants" id="TuG1812G0600002077.01.T01">
    <property type="protein sequence ID" value="TuG1812G0600002077.01.T01.cds319501"/>
    <property type="gene ID" value="TuG1812G0600002077.01"/>
</dbReference>
<reference evidence="2" key="2">
    <citation type="submission" date="2018-03" db="EMBL/GenBank/DDBJ databases">
        <title>The Triticum urartu genome reveals the dynamic nature of wheat genome evolution.</title>
        <authorList>
            <person name="Ling H."/>
            <person name="Ma B."/>
            <person name="Shi X."/>
            <person name="Liu H."/>
            <person name="Dong L."/>
            <person name="Sun H."/>
            <person name="Cao Y."/>
            <person name="Gao Q."/>
            <person name="Zheng S."/>
            <person name="Li Y."/>
            <person name="Yu Y."/>
            <person name="Du H."/>
            <person name="Qi M."/>
            <person name="Li Y."/>
            <person name="Yu H."/>
            <person name="Cui Y."/>
            <person name="Wang N."/>
            <person name="Chen C."/>
            <person name="Wu H."/>
            <person name="Zhao Y."/>
            <person name="Zhang J."/>
            <person name="Li Y."/>
            <person name="Zhou W."/>
            <person name="Zhang B."/>
            <person name="Hu W."/>
            <person name="Eijk M."/>
            <person name="Tang J."/>
            <person name="Witsenboer H."/>
            <person name="Zhao S."/>
            <person name="Li Z."/>
            <person name="Zhang A."/>
            <person name="Wang D."/>
            <person name="Liang C."/>
        </authorList>
    </citation>
    <scope>NUCLEOTIDE SEQUENCE [LARGE SCALE GENOMIC DNA]</scope>
    <source>
        <strain evidence="2">cv. G1812</strain>
    </source>
</reference>
<sequence>TLSHSHVLLLLLPLPDPLSHSKIAAAGSSHQLDSLIQCLEPALPHMQSPPQLDSSMRPHGDLRRRLVCLLISSYAFSVSS</sequence>
<proteinExistence type="predicted"/>
<feature type="chain" id="PRO_5035927367" evidence="1">
    <location>
        <begin position="21"/>
        <end position="80"/>
    </location>
</feature>
<keyword evidence="1" id="KW-0732">Signal</keyword>
<name>A0A8R7QR39_TRIUA</name>
<reference evidence="3" key="1">
    <citation type="journal article" date="2013" name="Nature">
        <title>Draft genome of the wheat A-genome progenitor Triticum urartu.</title>
        <authorList>
            <person name="Ling H.Q."/>
            <person name="Zhao S."/>
            <person name="Liu D."/>
            <person name="Wang J."/>
            <person name="Sun H."/>
            <person name="Zhang C."/>
            <person name="Fan H."/>
            <person name="Li D."/>
            <person name="Dong L."/>
            <person name="Tao Y."/>
            <person name="Gao C."/>
            <person name="Wu H."/>
            <person name="Li Y."/>
            <person name="Cui Y."/>
            <person name="Guo X."/>
            <person name="Zheng S."/>
            <person name="Wang B."/>
            <person name="Yu K."/>
            <person name="Liang Q."/>
            <person name="Yang W."/>
            <person name="Lou X."/>
            <person name="Chen J."/>
            <person name="Feng M."/>
            <person name="Jian J."/>
            <person name="Zhang X."/>
            <person name="Luo G."/>
            <person name="Jiang Y."/>
            <person name="Liu J."/>
            <person name="Wang Z."/>
            <person name="Sha Y."/>
            <person name="Zhang B."/>
            <person name="Wu H."/>
            <person name="Tang D."/>
            <person name="Shen Q."/>
            <person name="Xue P."/>
            <person name="Zou S."/>
            <person name="Wang X."/>
            <person name="Liu X."/>
            <person name="Wang F."/>
            <person name="Yang Y."/>
            <person name="An X."/>
            <person name="Dong Z."/>
            <person name="Zhang K."/>
            <person name="Zhang X."/>
            <person name="Luo M.C."/>
            <person name="Dvorak J."/>
            <person name="Tong Y."/>
            <person name="Wang J."/>
            <person name="Yang H."/>
            <person name="Li Z."/>
            <person name="Wang D."/>
            <person name="Zhang A."/>
            <person name="Wang J."/>
        </authorList>
    </citation>
    <scope>NUCLEOTIDE SEQUENCE</scope>
    <source>
        <strain evidence="3">cv. G1812</strain>
    </source>
</reference>
<accession>A0A8R7QR39</accession>
<dbReference type="AlphaFoldDB" id="A0A8R7QR39"/>
<evidence type="ECO:0000256" key="1">
    <source>
        <dbReference type="SAM" id="SignalP"/>
    </source>
</evidence>
<protein>
    <submittedName>
        <fullName evidence="2">Uncharacterized protein</fullName>
    </submittedName>
</protein>
<dbReference type="Gramene" id="TuG1812G0600002077.01.T01">
    <property type="protein sequence ID" value="TuG1812G0600002077.01.T01.cds319501"/>
    <property type="gene ID" value="TuG1812G0600002077.01"/>
</dbReference>
<reference evidence="2" key="3">
    <citation type="submission" date="2022-06" db="UniProtKB">
        <authorList>
            <consortium name="EnsemblPlants"/>
        </authorList>
    </citation>
    <scope>IDENTIFICATION</scope>
</reference>
<dbReference type="Proteomes" id="UP000015106">
    <property type="component" value="Chromosome 6"/>
</dbReference>
<evidence type="ECO:0000313" key="2">
    <source>
        <dbReference type="EnsemblPlants" id="TuG1812G0600002077.01.T01.cds319501"/>
    </source>
</evidence>
<keyword evidence="3" id="KW-1185">Reference proteome</keyword>
<organism evidence="2 3">
    <name type="scientific">Triticum urartu</name>
    <name type="common">Red wild einkorn</name>
    <name type="synonym">Crithodium urartu</name>
    <dbReference type="NCBI Taxonomy" id="4572"/>
    <lineage>
        <taxon>Eukaryota</taxon>
        <taxon>Viridiplantae</taxon>
        <taxon>Streptophyta</taxon>
        <taxon>Embryophyta</taxon>
        <taxon>Tracheophyta</taxon>
        <taxon>Spermatophyta</taxon>
        <taxon>Magnoliopsida</taxon>
        <taxon>Liliopsida</taxon>
        <taxon>Poales</taxon>
        <taxon>Poaceae</taxon>
        <taxon>BOP clade</taxon>
        <taxon>Pooideae</taxon>
        <taxon>Triticodae</taxon>
        <taxon>Triticeae</taxon>
        <taxon>Triticinae</taxon>
        <taxon>Triticum</taxon>
    </lineage>
</organism>
<feature type="signal peptide" evidence="1">
    <location>
        <begin position="1"/>
        <end position="20"/>
    </location>
</feature>